<evidence type="ECO:0008006" key="4">
    <source>
        <dbReference type="Google" id="ProtNLM"/>
    </source>
</evidence>
<comment type="caution">
    <text evidence="2">The sequence shown here is derived from an EMBL/GenBank/DDBJ whole genome shotgun (WGS) entry which is preliminary data.</text>
</comment>
<reference evidence="2 3" key="2">
    <citation type="journal article" date="2019" name="Int. J. Syst. Evol. Microbiol.">
        <title>The Global Catalogue of Microorganisms (GCM) 10K type strain sequencing project: providing services to taxonomists for standard genome sequencing and annotation.</title>
        <authorList>
            <consortium name="The Broad Institute Genomics Platform"/>
            <consortium name="The Broad Institute Genome Sequencing Center for Infectious Disease"/>
            <person name="Wu L."/>
            <person name="Ma J."/>
        </authorList>
    </citation>
    <scope>NUCLEOTIDE SEQUENCE [LARGE SCALE GENOMIC DNA]</scope>
    <source>
        <strain evidence="2 3">JCM 13004</strain>
    </source>
</reference>
<dbReference type="EMBL" id="BAAALF010000123">
    <property type="protein sequence ID" value="GAA1257208.1"/>
    <property type="molecule type" value="Genomic_DNA"/>
</dbReference>
<name>A0ABN1WQN2_9ACTN</name>
<protein>
    <recommendedName>
        <fullName evidence="4">Transcriptional regulator</fullName>
    </recommendedName>
</protein>
<dbReference type="Proteomes" id="UP001500037">
    <property type="component" value="Unassembled WGS sequence"/>
</dbReference>
<keyword evidence="3" id="KW-1185">Reference proteome</keyword>
<evidence type="ECO:0000313" key="2">
    <source>
        <dbReference type="EMBL" id="GAA1257282.1"/>
    </source>
</evidence>
<gene>
    <name evidence="1" type="ORF">GCM10009665_54460</name>
    <name evidence="2" type="ORF">GCM10009665_54580</name>
</gene>
<accession>A0ABN1WQN2</accession>
<organism evidence="2 3">
    <name type="scientific">Kitasatospora nipponensis</name>
    <dbReference type="NCBI Taxonomy" id="258049"/>
    <lineage>
        <taxon>Bacteria</taxon>
        <taxon>Bacillati</taxon>
        <taxon>Actinomycetota</taxon>
        <taxon>Actinomycetes</taxon>
        <taxon>Kitasatosporales</taxon>
        <taxon>Streptomycetaceae</taxon>
        <taxon>Kitasatospora</taxon>
    </lineage>
</organism>
<sequence>MSRTALERIADREQAIGDITEQLSAEVSQLTARLAELDAERADLAIVRKVILSLGDDEPTGDRMPGLPDNPIYQQILTALIDAAAPQCCRDLCRPLATGTEPTHISGMRNKLKPLTSAGLVVETELDTPVGGRPLSWNLRRTGRARGNLVLQRLGA</sequence>
<evidence type="ECO:0000313" key="3">
    <source>
        <dbReference type="Proteomes" id="UP001500037"/>
    </source>
</evidence>
<dbReference type="RefSeq" id="WP_344444663.1">
    <property type="nucleotide sequence ID" value="NZ_BAAALF010000123.1"/>
</dbReference>
<evidence type="ECO:0000313" key="1">
    <source>
        <dbReference type="EMBL" id="GAA1257208.1"/>
    </source>
</evidence>
<dbReference type="EMBL" id="BAAALF010000123">
    <property type="protein sequence ID" value="GAA1257282.1"/>
    <property type="molecule type" value="Genomic_DNA"/>
</dbReference>
<reference evidence="2" key="3">
    <citation type="submission" date="2023-12" db="EMBL/GenBank/DDBJ databases">
        <authorList>
            <person name="Sun Q."/>
            <person name="Inoue M."/>
        </authorList>
    </citation>
    <scope>NUCLEOTIDE SEQUENCE</scope>
    <source>
        <strain evidence="2">JCM 13004</strain>
    </source>
</reference>
<proteinExistence type="predicted"/>
<reference evidence="1" key="1">
    <citation type="journal article" date="2014" name="Int. J. Syst. Evol. Microbiol.">
        <title>Complete genome of a new Firmicutes species belonging to the dominant human colonic microbiota ('Ruminococcus bicirculans') reveals two chromosomes and a selective capacity to utilize plant glucans.</title>
        <authorList>
            <consortium name="NISC Comparative Sequencing Program"/>
            <person name="Wegmann U."/>
            <person name="Louis P."/>
            <person name="Goesmann A."/>
            <person name="Henrissat B."/>
            <person name="Duncan S.H."/>
            <person name="Flint H.J."/>
        </authorList>
    </citation>
    <scope>NUCLEOTIDE SEQUENCE</scope>
    <source>
        <strain evidence="1">JCM 13004</strain>
    </source>
</reference>